<organism evidence="1 2">
    <name type="scientific">Paeniroseomonas aquatica</name>
    <dbReference type="NCBI Taxonomy" id="373043"/>
    <lineage>
        <taxon>Bacteria</taxon>
        <taxon>Pseudomonadati</taxon>
        <taxon>Pseudomonadota</taxon>
        <taxon>Alphaproteobacteria</taxon>
        <taxon>Acetobacterales</taxon>
        <taxon>Acetobacteraceae</taxon>
        <taxon>Paeniroseomonas</taxon>
    </lineage>
</organism>
<dbReference type="Proteomes" id="UP001529369">
    <property type="component" value="Unassembled WGS sequence"/>
</dbReference>
<evidence type="ECO:0000313" key="1">
    <source>
        <dbReference type="EMBL" id="MDN3568444.1"/>
    </source>
</evidence>
<name>A0ABT8AF66_9PROT</name>
<sequence length="90" mass="10552">MSMQMAENLEQSASLAEYHNTQAWYGEDLVRRTDWIYEVTAEEQEELRQAVQFAGASGREIHRLELAHFPLKRLARRLAEIRREVLHGRG</sequence>
<gene>
    <name evidence="1" type="ORF">QWZ14_29045</name>
</gene>
<reference evidence="2" key="1">
    <citation type="journal article" date="2019" name="Int. J. Syst. Evol. Microbiol.">
        <title>The Global Catalogue of Microorganisms (GCM) 10K type strain sequencing project: providing services to taxonomists for standard genome sequencing and annotation.</title>
        <authorList>
            <consortium name="The Broad Institute Genomics Platform"/>
            <consortium name="The Broad Institute Genome Sequencing Center for Infectious Disease"/>
            <person name="Wu L."/>
            <person name="Ma J."/>
        </authorList>
    </citation>
    <scope>NUCLEOTIDE SEQUENCE [LARGE SCALE GENOMIC DNA]</scope>
    <source>
        <strain evidence="2">CECT 7131</strain>
    </source>
</reference>
<accession>A0ABT8AF66</accession>
<protein>
    <submittedName>
        <fullName evidence="1">Uncharacterized protein</fullName>
    </submittedName>
</protein>
<evidence type="ECO:0000313" key="2">
    <source>
        <dbReference type="Proteomes" id="UP001529369"/>
    </source>
</evidence>
<comment type="caution">
    <text evidence="1">The sequence shown here is derived from an EMBL/GenBank/DDBJ whole genome shotgun (WGS) entry which is preliminary data.</text>
</comment>
<dbReference type="EMBL" id="JAUFPN010000236">
    <property type="protein sequence ID" value="MDN3568444.1"/>
    <property type="molecule type" value="Genomic_DNA"/>
</dbReference>
<proteinExistence type="predicted"/>
<feature type="non-terminal residue" evidence="1">
    <location>
        <position position="90"/>
    </location>
</feature>
<keyword evidence="2" id="KW-1185">Reference proteome</keyword>